<evidence type="ECO:0000256" key="2">
    <source>
        <dbReference type="SAM" id="SignalP"/>
    </source>
</evidence>
<reference evidence="3 4" key="1">
    <citation type="submission" date="2014-04" db="EMBL/GenBank/DDBJ databases">
        <authorList>
            <consortium name="DOE Joint Genome Institute"/>
            <person name="Kuo A."/>
            <person name="Tarkka M."/>
            <person name="Buscot F."/>
            <person name="Kohler A."/>
            <person name="Nagy L.G."/>
            <person name="Floudas D."/>
            <person name="Copeland A."/>
            <person name="Barry K.W."/>
            <person name="Cichocki N."/>
            <person name="Veneault-Fourrey C."/>
            <person name="LaButti K."/>
            <person name="Lindquist E.A."/>
            <person name="Lipzen A."/>
            <person name="Lundell T."/>
            <person name="Morin E."/>
            <person name="Murat C."/>
            <person name="Sun H."/>
            <person name="Tunlid A."/>
            <person name="Henrissat B."/>
            <person name="Grigoriev I.V."/>
            <person name="Hibbett D.S."/>
            <person name="Martin F."/>
            <person name="Nordberg H.P."/>
            <person name="Cantor M.N."/>
            <person name="Hua S.X."/>
        </authorList>
    </citation>
    <scope>NUCLEOTIDE SEQUENCE [LARGE SCALE GENOMIC DNA]</scope>
    <source>
        <strain evidence="3 4">F 1598</strain>
    </source>
</reference>
<feature type="signal peptide" evidence="2">
    <location>
        <begin position="1"/>
        <end position="22"/>
    </location>
</feature>
<dbReference type="InParanoid" id="A0A0C3GGI4"/>
<dbReference type="AlphaFoldDB" id="A0A0C3GGI4"/>
<dbReference type="EMBL" id="KN832974">
    <property type="protein sequence ID" value="KIM89741.1"/>
    <property type="molecule type" value="Genomic_DNA"/>
</dbReference>
<dbReference type="OrthoDB" id="2564904at2759"/>
<feature type="chain" id="PRO_5002164840" description="Macrofage activating glycoprotein" evidence="2">
    <location>
        <begin position="23"/>
        <end position="379"/>
    </location>
</feature>
<accession>A0A0C3GGI4</accession>
<name>A0A0C3GGI4_PILCF</name>
<feature type="region of interest" description="Disordered" evidence="1">
    <location>
        <begin position="338"/>
        <end position="359"/>
    </location>
</feature>
<organism evidence="3 4">
    <name type="scientific">Piloderma croceum (strain F 1598)</name>
    <dbReference type="NCBI Taxonomy" id="765440"/>
    <lineage>
        <taxon>Eukaryota</taxon>
        <taxon>Fungi</taxon>
        <taxon>Dikarya</taxon>
        <taxon>Basidiomycota</taxon>
        <taxon>Agaricomycotina</taxon>
        <taxon>Agaricomycetes</taxon>
        <taxon>Agaricomycetidae</taxon>
        <taxon>Atheliales</taxon>
        <taxon>Atheliaceae</taxon>
        <taxon>Piloderma</taxon>
    </lineage>
</organism>
<gene>
    <name evidence="3" type="ORF">PILCRDRAFT_812539</name>
</gene>
<protein>
    <recommendedName>
        <fullName evidence="5">Macrofage activating glycoprotein</fullName>
    </recommendedName>
</protein>
<keyword evidence="4" id="KW-1185">Reference proteome</keyword>
<feature type="compositionally biased region" description="Polar residues" evidence="1">
    <location>
        <begin position="340"/>
        <end position="359"/>
    </location>
</feature>
<evidence type="ECO:0000256" key="1">
    <source>
        <dbReference type="SAM" id="MobiDB-lite"/>
    </source>
</evidence>
<dbReference type="STRING" id="765440.A0A0C3GGI4"/>
<proteinExistence type="predicted"/>
<evidence type="ECO:0008006" key="5">
    <source>
        <dbReference type="Google" id="ProtNLM"/>
    </source>
</evidence>
<sequence length="379" mass="39527">MAGRVFFAAALAMAYSLTPAIASGEPATITTAPKTKRTPPAYHNLAGRQAATTYETNSPLPLTQYQYPYPAVPEQVNPFAVGRGPQFGYNRCNSSTEGPTSNCQTLIVNSLADFCVWGSSTPNGLIGDVEAAVVAYCSKPGHGTRIMPAGTITGAQFMRTKAYIQVTGHFNQSGIGLAQNDTGGELDPHGADNMGNPLGGLVYSSSLPSAKDNTTLLQANNWNNFVGSGVFCIKLCDPTVTTSNFCENRDDLLGCEYNMPASYTDGQFTSCEGELQDVVGIYTTNGQTMSWAQPAALPATLPWQPRIPASSNCITYSSEQLFGATTASASVTRTTIGAGASTTKTPPSTVTAGSSSANGAGQLSSSGLLAFFSVLIVLI</sequence>
<dbReference type="Proteomes" id="UP000054166">
    <property type="component" value="Unassembled WGS sequence"/>
</dbReference>
<keyword evidence="2" id="KW-0732">Signal</keyword>
<evidence type="ECO:0000313" key="4">
    <source>
        <dbReference type="Proteomes" id="UP000054166"/>
    </source>
</evidence>
<evidence type="ECO:0000313" key="3">
    <source>
        <dbReference type="EMBL" id="KIM89741.1"/>
    </source>
</evidence>
<dbReference type="HOGENOM" id="CLU_036093_2_0_1"/>
<reference evidence="4" key="2">
    <citation type="submission" date="2015-01" db="EMBL/GenBank/DDBJ databases">
        <title>Evolutionary Origins and Diversification of the Mycorrhizal Mutualists.</title>
        <authorList>
            <consortium name="DOE Joint Genome Institute"/>
            <consortium name="Mycorrhizal Genomics Consortium"/>
            <person name="Kohler A."/>
            <person name="Kuo A."/>
            <person name="Nagy L.G."/>
            <person name="Floudas D."/>
            <person name="Copeland A."/>
            <person name="Barry K.W."/>
            <person name="Cichocki N."/>
            <person name="Veneault-Fourrey C."/>
            <person name="LaButti K."/>
            <person name="Lindquist E.A."/>
            <person name="Lipzen A."/>
            <person name="Lundell T."/>
            <person name="Morin E."/>
            <person name="Murat C."/>
            <person name="Riley R."/>
            <person name="Ohm R."/>
            <person name="Sun H."/>
            <person name="Tunlid A."/>
            <person name="Henrissat B."/>
            <person name="Grigoriev I.V."/>
            <person name="Hibbett D.S."/>
            <person name="Martin F."/>
        </authorList>
    </citation>
    <scope>NUCLEOTIDE SEQUENCE [LARGE SCALE GENOMIC DNA]</scope>
    <source>
        <strain evidence="4">F 1598</strain>
    </source>
</reference>